<dbReference type="PANTHER" id="PTHR12110">
    <property type="entry name" value="HYDROXYPYRUVATE ISOMERASE"/>
    <property type="match status" value="1"/>
</dbReference>
<dbReference type="Pfam" id="PF01261">
    <property type="entry name" value="AP_endonuc_2"/>
    <property type="match status" value="1"/>
</dbReference>
<dbReference type="InterPro" id="IPR036237">
    <property type="entry name" value="Xyl_isomerase-like_sf"/>
</dbReference>
<dbReference type="Gene3D" id="3.20.20.150">
    <property type="entry name" value="Divalent-metal-dependent TIM barrel enzymes"/>
    <property type="match status" value="1"/>
</dbReference>
<dbReference type="PANTHER" id="PTHR12110:SF53">
    <property type="entry name" value="BLR5974 PROTEIN"/>
    <property type="match status" value="1"/>
</dbReference>
<dbReference type="InterPro" id="IPR050312">
    <property type="entry name" value="IolE/XylAMocC-like"/>
</dbReference>
<dbReference type="AlphaFoldDB" id="A0A6S6U7N5"/>
<sequence>MKIPLLVSVADVTPEVLTRLEKAAVGVELSYFAYPSTLEAPDLAQKIQAYKDMLHDFSQPITMHGAFYDLSITARDPKILEVTRFRINQSLDIALQLGIKKLVFHTNYNHSRRPGYKAYWIQKQIDFWKTFIPKIEANELTLHLENTQEEDYSFIGGILDGLDHPNFKTCYDTGHSHCFTQAQNPPLSWVKGYGDHLSYIHLHSNDGTLDQHVAFTKGNVNFEGFFEAVRALKNPPYLIIEVAHREEFLISLEALRKLGF</sequence>
<proteinExistence type="predicted"/>
<dbReference type="SUPFAM" id="SSF51658">
    <property type="entry name" value="Xylose isomerase-like"/>
    <property type="match status" value="1"/>
</dbReference>
<dbReference type="InterPro" id="IPR013022">
    <property type="entry name" value="Xyl_isomerase-like_TIM-brl"/>
</dbReference>
<name>A0A6S6U7N5_9BACT</name>
<organism evidence="2">
    <name type="scientific">uncultured Aureispira sp</name>
    <dbReference type="NCBI Taxonomy" id="1331704"/>
    <lineage>
        <taxon>Bacteria</taxon>
        <taxon>Pseudomonadati</taxon>
        <taxon>Bacteroidota</taxon>
        <taxon>Saprospiria</taxon>
        <taxon>Saprospirales</taxon>
        <taxon>Saprospiraceae</taxon>
        <taxon>Aureispira</taxon>
        <taxon>environmental samples</taxon>
    </lineage>
</organism>
<dbReference type="EMBL" id="CACVAQ010000351">
    <property type="protein sequence ID" value="CAA6824783.1"/>
    <property type="molecule type" value="Genomic_DNA"/>
</dbReference>
<evidence type="ECO:0000259" key="1">
    <source>
        <dbReference type="Pfam" id="PF01261"/>
    </source>
</evidence>
<reference evidence="2" key="1">
    <citation type="submission" date="2020-01" db="EMBL/GenBank/DDBJ databases">
        <authorList>
            <person name="Meier V. D."/>
            <person name="Meier V D."/>
        </authorList>
    </citation>
    <scope>NUCLEOTIDE SEQUENCE</scope>
    <source>
        <strain evidence="2">HLG_WM_MAG_10</strain>
    </source>
</reference>
<evidence type="ECO:0000313" key="2">
    <source>
        <dbReference type="EMBL" id="CAA6824783.1"/>
    </source>
</evidence>
<protein>
    <recommendedName>
        <fullName evidence="1">Xylose isomerase-like TIM barrel domain-containing protein</fullName>
    </recommendedName>
</protein>
<feature type="domain" description="Xylose isomerase-like TIM barrel" evidence="1">
    <location>
        <begin position="26"/>
        <end position="257"/>
    </location>
</feature>
<accession>A0A6S6U7N5</accession>
<gene>
    <name evidence="2" type="ORF">HELGO_WM19875</name>
</gene>